<evidence type="ECO:0000313" key="3">
    <source>
        <dbReference type="EMBL" id="KJY56519.1"/>
    </source>
</evidence>
<evidence type="ECO:0000313" key="4">
    <source>
        <dbReference type="Proteomes" id="UP000033531"/>
    </source>
</evidence>
<proteinExistence type="inferred from homology"/>
<protein>
    <submittedName>
        <fullName evidence="3">S1 RNA binding domain protein</fullName>
    </submittedName>
</protein>
<dbReference type="HOGENOM" id="CLU_064885_0_0_9"/>
<dbReference type="Proteomes" id="UP000033531">
    <property type="component" value="Unassembled WGS sequence"/>
</dbReference>
<dbReference type="InterPro" id="IPR012340">
    <property type="entry name" value="NA-bd_OB-fold"/>
</dbReference>
<dbReference type="InterPro" id="IPR048588">
    <property type="entry name" value="CvfB_S1_2nd"/>
</dbReference>
<dbReference type="EMBL" id="JXLI01000010">
    <property type="protein sequence ID" value="KJY56519.1"/>
    <property type="molecule type" value="Genomic_DNA"/>
</dbReference>
<dbReference type="Pfam" id="PF21543">
    <property type="entry name" value="CvfB_2nd"/>
    <property type="match status" value="1"/>
</dbReference>
<dbReference type="Gene3D" id="1.10.10.10">
    <property type="entry name" value="Winged helix-like DNA-binding domain superfamily/Winged helix DNA-binding domain"/>
    <property type="match status" value="1"/>
</dbReference>
<dbReference type="SUPFAM" id="SSF50249">
    <property type="entry name" value="Nucleic acid-binding proteins"/>
    <property type="match status" value="1"/>
</dbReference>
<dbReference type="OrthoDB" id="9801597at2"/>
<gene>
    <name evidence="3" type="ORF">JF74_08570</name>
</gene>
<organism evidence="3 4">
    <name type="scientific">Lactobacillus melliventris</name>
    <dbReference type="NCBI Taxonomy" id="1218507"/>
    <lineage>
        <taxon>Bacteria</taxon>
        <taxon>Bacillati</taxon>
        <taxon>Bacillota</taxon>
        <taxon>Bacilli</taxon>
        <taxon>Lactobacillales</taxon>
        <taxon>Lactobacillaceae</taxon>
        <taxon>Lactobacillus</taxon>
    </lineage>
</organism>
<dbReference type="STRING" id="1218507.JF74_08570"/>
<dbReference type="Gene3D" id="2.40.50.330">
    <property type="match status" value="1"/>
</dbReference>
<dbReference type="PANTHER" id="PTHR37296:SF1">
    <property type="entry name" value="CONSERVED VIRULENCE FACTOR B"/>
    <property type="match status" value="1"/>
</dbReference>
<reference evidence="3 4" key="1">
    <citation type="submission" date="2015-01" db="EMBL/GenBank/DDBJ databases">
        <title>Comparative genomics of the lactic acid bacteria isolated from the honey bee gut.</title>
        <authorList>
            <person name="Ellegaard K.M."/>
            <person name="Tamarit D."/>
            <person name="Javelind E."/>
            <person name="Olofsson T."/>
            <person name="Andersson S.G."/>
            <person name="Vasquez A."/>
        </authorList>
    </citation>
    <scope>NUCLEOTIDE SEQUENCE [LARGE SCALE GENOMIC DNA]</scope>
    <source>
        <strain evidence="3 4">Hma8</strain>
    </source>
</reference>
<dbReference type="InterPro" id="IPR040764">
    <property type="entry name" value="CvfB_WH"/>
</dbReference>
<dbReference type="Pfam" id="PF21191">
    <property type="entry name" value="CvfB_1st"/>
    <property type="match status" value="1"/>
</dbReference>
<dbReference type="Pfam" id="PF13509">
    <property type="entry name" value="S1_2"/>
    <property type="match status" value="1"/>
</dbReference>
<dbReference type="Gene3D" id="2.40.50.140">
    <property type="entry name" value="Nucleic acid-binding proteins"/>
    <property type="match status" value="2"/>
</dbReference>
<comment type="caution">
    <text evidence="3">The sequence shown here is derived from an EMBL/GenBank/DDBJ whole genome shotgun (WGS) entry which is preliminary data.</text>
</comment>
<dbReference type="AlphaFoldDB" id="A0A0F4LE34"/>
<dbReference type="InterPro" id="IPR014464">
    <property type="entry name" value="CvfB_fam"/>
</dbReference>
<dbReference type="InterPro" id="IPR048587">
    <property type="entry name" value="CvfB_S1_3rd"/>
</dbReference>
<sequence length="295" mass="33955">MLGTIATGKIIDQNENSFFVQVEGLTYELKRKEITQEEKPELGDQIKGFLYDNKQHNREMTQFLPFAQEDQYAWSKVTEVKYSLGVFVDIGLPDKDIVISLDDLPYDKQRWPEVGDQLLVHLETDEKDRIWAKMADENIFEQLAAHFPDGMNNKDVFGTVYSAREVGAFVITKEYYLGFVHPSQMARPLRLGEQFKGRVVGVSQYGRLNLSSLPRSFEEIDDDAQMILMSLRRKKDKTLPFYDKSDAEDIKNYFGISKSAFKRALGHLLKGKYIVEDKTTGTISLLNDPEEDKNE</sequence>
<evidence type="ECO:0000256" key="1">
    <source>
        <dbReference type="PIRNR" id="PIRNR012524"/>
    </source>
</evidence>
<dbReference type="InterPro" id="IPR003029">
    <property type="entry name" value="S1_domain"/>
</dbReference>
<dbReference type="PANTHER" id="PTHR37296">
    <property type="entry name" value="CONSERVED VIRULENCE FACTOR B"/>
    <property type="match status" value="1"/>
</dbReference>
<feature type="domain" description="S1 motif" evidence="2">
    <location>
        <begin position="153"/>
        <end position="213"/>
    </location>
</feature>
<dbReference type="PATRIC" id="fig|1218507.3.peg.1026"/>
<dbReference type="Pfam" id="PF17783">
    <property type="entry name" value="WHD_CvfB"/>
    <property type="match status" value="1"/>
</dbReference>
<dbReference type="PIRSF" id="PIRSF012524">
    <property type="entry name" value="YitL_S1"/>
    <property type="match status" value="1"/>
</dbReference>
<comment type="similarity">
    <text evidence="1">Belongs to the CvfB family.</text>
</comment>
<dbReference type="GO" id="GO:0003676">
    <property type="term" value="F:nucleic acid binding"/>
    <property type="evidence" value="ECO:0007669"/>
    <property type="project" value="InterPro"/>
</dbReference>
<dbReference type="InterPro" id="IPR036388">
    <property type="entry name" value="WH-like_DNA-bd_sf"/>
</dbReference>
<evidence type="ECO:0000259" key="2">
    <source>
        <dbReference type="PROSITE" id="PS50126"/>
    </source>
</evidence>
<accession>A0A0F4LE34</accession>
<dbReference type="InterPro" id="IPR039566">
    <property type="entry name" value="CvfB_S1_st"/>
</dbReference>
<name>A0A0F4LE34_9LACO</name>
<dbReference type="PROSITE" id="PS50126">
    <property type="entry name" value="S1"/>
    <property type="match status" value="1"/>
</dbReference>
<dbReference type="RefSeq" id="WP_046324792.1">
    <property type="nucleotide sequence ID" value="NZ_JBHTMT010000001.1"/>
</dbReference>